<evidence type="ECO:0000313" key="1">
    <source>
        <dbReference type="EMBL" id="KAK3226999.1"/>
    </source>
</evidence>
<protein>
    <submittedName>
        <fullName evidence="1">Uncharacterized protein</fullName>
    </submittedName>
</protein>
<gene>
    <name evidence="1" type="ORF">Dsin_006861</name>
</gene>
<sequence>MTINFGMLPSLISKFSTDFFQCSRFFKIMKIFCGKNQCYLQDKGKLKSAFARLVRCLSLLPCNKRNIETCEKTFTGQGILHAFEPDVPTESAGMGEHLYLSIDHAVGFFVYGIRQGKPSLHGGPDGAIWDQTVSSVLMKRFFNVFPLKATHNLSAKV</sequence>
<dbReference type="EMBL" id="JANJYJ010000002">
    <property type="protein sequence ID" value="KAK3226999.1"/>
    <property type="molecule type" value="Genomic_DNA"/>
</dbReference>
<evidence type="ECO:0000313" key="2">
    <source>
        <dbReference type="Proteomes" id="UP001281410"/>
    </source>
</evidence>
<name>A0AAE0B0R5_9ROSI</name>
<accession>A0AAE0B0R5</accession>
<proteinExistence type="predicted"/>
<comment type="caution">
    <text evidence="1">The sequence shown here is derived from an EMBL/GenBank/DDBJ whole genome shotgun (WGS) entry which is preliminary data.</text>
</comment>
<keyword evidence="2" id="KW-1185">Reference proteome</keyword>
<reference evidence="1" key="1">
    <citation type="journal article" date="2023" name="Plant J.">
        <title>Genome sequences and population genomics provide insights into the demographic history, inbreeding, and mutation load of two 'living fossil' tree species of Dipteronia.</title>
        <authorList>
            <person name="Feng Y."/>
            <person name="Comes H.P."/>
            <person name="Chen J."/>
            <person name="Zhu S."/>
            <person name="Lu R."/>
            <person name="Zhang X."/>
            <person name="Li P."/>
            <person name="Qiu J."/>
            <person name="Olsen K.M."/>
            <person name="Qiu Y."/>
        </authorList>
    </citation>
    <scope>NUCLEOTIDE SEQUENCE</scope>
    <source>
        <strain evidence="1">NBL</strain>
    </source>
</reference>
<dbReference type="Proteomes" id="UP001281410">
    <property type="component" value="Unassembled WGS sequence"/>
</dbReference>
<organism evidence="1 2">
    <name type="scientific">Dipteronia sinensis</name>
    <dbReference type="NCBI Taxonomy" id="43782"/>
    <lineage>
        <taxon>Eukaryota</taxon>
        <taxon>Viridiplantae</taxon>
        <taxon>Streptophyta</taxon>
        <taxon>Embryophyta</taxon>
        <taxon>Tracheophyta</taxon>
        <taxon>Spermatophyta</taxon>
        <taxon>Magnoliopsida</taxon>
        <taxon>eudicotyledons</taxon>
        <taxon>Gunneridae</taxon>
        <taxon>Pentapetalae</taxon>
        <taxon>rosids</taxon>
        <taxon>malvids</taxon>
        <taxon>Sapindales</taxon>
        <taxon>Sapindaceae</taxon>
        <taxon>Hippocastanoideae</taxon>
        <taxon>Acereae</taxon>
        <taxon>Dipteronia</taxon>
    </lineage>
</organism>
<dbReference type="AlphaFoldDB" id="A0AAE0B0R5"/>